<comment type="caution">
    <text evidence="2">The sequence shown here is derived from an EMBL/GenBank/DDBJ whole genome shotgun (WGS) entry which is preliminary data.</text>
</comment>
<keyword evidence="1" id="KW-0732">Signal</keyword>
<proteinExistence type="predicted"/>
<evidence type="ECO:0000313" key="2">
    <source>
        <dbReference type="EMBL" id="RZC12706.1"/>
    </source>
</evidence>
<evidence type="ECO:0000313" key="3">
    <source>
        <dbReference type="Proteomes" id="UP000289340"/>
    </source>
</evidence>
<evidence type="ECO:0000256" key="1">
    <source>
        <dbReference type="SAM" id="SignalP"/>
    </source>
</evidence>
<dbReference type="AlphaFoldDB" id="A0A445KP79"/>
<organism evidence="2 3">
    <name type="scientific">Glycine soja</name>
    <name type="common">Wild soybean</name>
    <dbReference type="NCBI Taxonomy" id="3848"/>
    <lineage>
        <taxon>Eukaryota</taxon>
        <taxon>Viridiplantae</taxon>
        <taxon>Streptophyta</taxon>
        <taxon>Embryophyta</taxon>
        <taxon>Tracheophyta</taxon>
        <taxon>Spermatophyta</taxon>
        <taxon>Magnoliopsida</taxon>
        <taxon>eudicotyledons</taxon>
        <taxon>Gunneridae</taxon>
        <taxon>Pentapetalae</taxon>
        <taxon>rosids</taxon>
        <taxon>fabids</taxon>
        <taxon>Fabales</taxon>
        <taxon>Fabaceae</taxon>
        <taxon>Papilionoideae</taxon>
        <taxon>50 kb inversion clade</taxon>
        <taxon>NPAAA clade</taxon>
        <taxon>indigoferoid/millettioid clade</taxon>
        <taxon>Phaseoleae</taxon>
        <taxon>Glycine</taxon>
        <taxon>Glycine subgen. Soja</taxon>
    </lineage>
</organism>
<keyword evidence="3" id="KW-1185">Reference proteome</keyword>
<feature type="chain" id="PRO_5019002719" description="Pectinesterase inhibitor domain-containing protein" evidence="1">
    <location>
        <begin position="22"/>
        <end position="88"/>
    </location>
</feature>
<accession>A0A445KP79</accession>
<dbReference type="Proteomes" id="UP000289340">
    <property type="component" value="Chromosome 5"/>
</dbReference>
<dbReference type="EMBL" id="QZWG01000005">
    <property type="protein sequence ID" value="RZC12706.1"/>
    <property type="molecule type" value="Genomic_DNA"/>
</dbReference>
<name>A0A445KP79_GLYSO</name>
<gene>
    <name evidence="2" type="ORF">D0Y65_012455</name>
</gene>
<sequence length="88" mass="9861">MNYSVLYSLLIIACLIPICRSSLPTNSRAYGHHDHGLIGQICNETKQDQMINCTNILRADPRILFAKKIVEFSKAVLGQSNRRAELSS</sequence>
<reference evidence="2 3" key="1">
    <citation type="submission" date="2018-09" db="EMBL/GenBank/DDBJ databases">
        <title>A high-quality reference genome of wild soybean provides a powerful tool to mine soybean genomes.</title>
        <authorList>
            <person name="Xie M."/>
            <person name="Chung C.Y.L."/>
            <person name="Li M.-W."/>
            <person name="Wong F.-L."/>
            <person name="Chan T.-F."/>
            <person name="Lam H.-M."/>
        </authorList>
    </citation>
    <scope>NUCLEOTIDE SEQUENCE [LARGE SCALE GENOMIC DNA]</scope>
    <source>
        <strain evidence="3">cv. W05</strain>
        <tissue evidence="2">Hypocotyl of etiolated seedlings</tissue>
    </source>
</reference>
<protein>
    <recommendedName>
        <fullName evidence="4">Pectinesterase inhibitor domain-containing protein</fullName>
    </recommendedName>
</protein>
<feature type="signal peptide" evidence="1">
    <location>
        <begin position="1"/>
        <end position="21"/>
    </location>
</feature>
<evidence type="ECO:0008006" key="4">
    <source>
        <dbReference type="Google" id="ProtNLM"/>
    </source>
</evidence>